<gene>
    <name evidence="2 3" type="primary">LOC105903339</name>
    <name evidence="4 5" type="synonym">LOC116219342</name>
</gene>
<evidence type="ECO:0000313" key="1">
    <source>
        <dbReference type="Proteomes" id="UP000515152"/>
    </source>
</evidence>
<dbReference type="AlphaFoldDB" id="A0A6P8GGN4"/>
<dbReference type="KEGG" id="char:105903339"/>
<dbReference type="GeneTree" id="ENSGT00950000182912"/>
<dbReference type="RefSeq" id="XP_031436452.1">
    <property type="nucleotide sequence ID" value="XM_031580592.2"/>
</dbReference>
<dbReference type="RefSeq" id="XP_042561173.1">
    <property type="nucleotide sequence ID" value="XM_042705239.1"/>
</dbReference>
<dbReference type="PANTHER" id="PTHR31025:SF19">
    <property type="entry name" value="SI:CH73-42K18.1-RELATED"/>
    <property type="match status" value="1"/>
</dbReference>
<protein>
    <submittedName>
        <fullName evidence="2 3">Uncharacterized protein LOC105903339</fullName>
    </submittedName>
    <submittedName>
        <fullName evidence="4 5">Uncharacterized protein LOC116219342</fullName>
    </submittedName>
</protein>
<reference evidence="2 3" key="1">
    <citation type="submission" date="2025-04" db="UniProtKB">
        <authorList>
            <consortium name="RefSeq"/>
        </authorList>
    </citation>
    <scope>IDENTIFICATION</scope>
</reference>
<evidence type="ECO:0000313" key="3">
    <source>
        <dbReference type="RefSeq" id="XP_031436452.1"/>
    </source>
</evidence>
<name>A0A6P8GGN4_CLUHA</name>
<dbReference type="PANTHER" id="PTHR31025">
    <property type="entry name" value="SI:CH211-196P9.1-RELATED"/>
    <property type="match status" value="1"/>
</dbReference>
<evidence type="ECO:0000313" key="4">
    <source>
        <dbReference type="RefSeq" id="XP_042561172.1"/>
    </source>
</evidence>
<evidence type="ECO:0000313" key="2">
    <source>
        <dbReference type="RefSeq" id="XP_031436451.1"/>
    </source>
</evidence>
<dbReference type="RefSeq" id="XP_042561172.1">
    <property type="nucleotide sequence ID" value="XM_042705238.1"/>
</dbReference>
<organism evidence="1 2">
    <name type="scientific">Clupea harengus</name>
    <name type="common">Atlantic herring</name>
    <dbReference type="NCBI Taxonomy" id="7950"/>
    <lineage>
        <taxon>Eukaryota</taxon>
        <taxon>Metazoa</taxon>
        <taxon>Chordata</taxon>
        <taxon>Craniata</taxon>
        <taxon>Vertebrata</taxon>
        <taxon>Euteleostomi</taxon>
        <taxon>Actinopterygii</taxon>
        <taxon>Neopterygii</taxon>
        <taxon>Teleostei</taxon>
        <taxon>Clupei</taxon>
        <taxon>Clupeiformes</taxon>
        <taxon>Clupeoidei</taxon>
        <taxon>Clupeidae</taxon>
        <taxon>Clupea</taxon>
    </lineage>
</organism>
<dbReference type="OrthoDB" id="6512834at2759"/>
<dbReference type="Proteomes" id="UP000515152">
    <property type="component" value="Chromosome 14"/>
</dbReference>
<keyword evidence="1" id="KW-1185">Reference proteome</keyword>
<proteinExistence type="predicted"/>
<accession>A0A6P8GGN4</accession>
<dbReference type="RefSeq" id="XP_031436451.1">
    <property type="nucleotide sequence ID" value="XM_031580591.2"/>
</dbReference>
<evidence type="ECO:0000313" key="5">
    <source>
        <dbReference type="RefSeq" id="XP_042561173.1"/>
    </source>
</evidence>
<dbReference type="GeneID" id="105903339"/>
<sequence length="511" mass="58521">MLLRVVLAPDDIRRLLIEEIPETLEGFKLILRTKLNLGYEFVIQYEDPDFQNELINLNCPTELPKDKATLKIIQKMPPDQHLVTVSDSSTLDTASLSSASSSTETSPPDMMKNWSEPFSIPTFSYDVELKLKRGNEAYAKDGSRIEVLKGLKSEILDRLVGEMFRIDAYPSQVQIEEVAKALVEKHPCLREVGSTDGWYCWKYSLNFKMGNYRHKLRAAGCTAVLVNKTRMFEDGKTKRKIKKPRRSETNFLPDIPDEDTFTSLEEDRKTLLMEFKKVNPNNKIIDAAMANTYALRRKEIVDDEPLVSMVKSRWPALFSERQILAEFSRLMSTDLLSSFFGGLDEYLPRFLDLFRKKDHIAELQDIVRWLDAHDSNQNKRTAVLLGMPHFLREEPSSFLKTCEPTDPVEDTLKGTSVGILIVSEEIGRYVVPIETNDICLVLEEQLAVMNISDIPKAFGLMMGLMYALNVDYPKHLKYTFEVMQKLFLNVGGCSCSSRVNGLRNRLLYKKL</sequence>
<dbReference type="KEGG" id="char:116219342"/>